<evidence type="ECO:0000313" key="1">
    <source>
        <dbReference type="EMBL" id="OGD81620.1"/>
    </source>
</evidence>
<accession>A0A1F5FPS9</accession>
<comment type="caution">
    <text evidence="1">The sequence shown here is derived from an EMBL/GenBank/DDBJ whole genome shotgun (WGS) entry which is preliminary data.</text>
</comment>
<organism evidence="1 2">
    <name type="scientific">Candidatus Collierbacteria bacterium RIFOXYD1_FULL_40_9</name>
    <dbReference type="NCBI Taxonomy" id="1817731"/>
    <lineage>
        <taxon>Bacteria</taxon>
        <taxon>Candidatus Collieribacteriota</taxon>
    </lineage>
</organism>
<dbReference type="Proteomes" id="UP000179237">
    <property type="component" value="Unassembled WGS sequence"/>
</dbReference>
<evidence type="ECO:0000313" key="2">
    <source>
        <dbReference type="Proteomes" id="UP000179237"/>
    </source>
</evidence>
<reference evidence="1 2" key="1">
    <citation type="journal article" date="2016" name="Nat. Commun.">
        <title>Thousands of microbial genomes shed light on interconnected biogeochemical processes in an aquifer system.</title>
        <authorList>
            <person name="Anantharaman K."/>
            <person name="Brown C.T."/>
            <person name="Hug L.A."/>
            <person name="Sharon I."/>
            <person name="Castelle C.J."/>
            <person name="Probst A.J."/>
            <person name="Thomas B.C."/>
            <person name="Singh A."/>
            <person name="Wilkins M.J."/>
            <person name="Karaoz U."/>
            <person name="Brodie E.L."/>
            <person name="Williams K.H."/>
            <person name="Hubbard S.S."/>
            <person name="Banfield J.F."/>
        </authorList>
    </citation>
    <scope>NUCLEOTIDE SEQUENCE [LARGE SCALE GENOMIC DNA]</scope>
</reference>
<dbReference type="AlphaFoldDB" id="A0A1F5FPS9"/>
<proteinExistence type="predicted"/>
<gene>
    <name evidence="1" type="ORF">A2572_04560</name>
</gene>
<sequence length="70" mass="7008">MYVLITTSLPSRIVGKKGSSKDPLPGPIEGRSVDVGLGVATSGRVATVGSSVGLLVLVESVAVEIAVSDD</sequence>
<dbReference type="EMBL" id="MFAQ01000041">
    <property type="protein sequence ID" value="OGD81620.1"/>
    <property type="molecule type" value="Genomic_DNA"/>
</dbReference>
<protein>
    <submittedName>
        <fullName evidence="1">Uncharacterized protein</fullName>
    </submittedName>
</protein>
<name>A0A1F5FPS9_9BACT</name>